<reference evidence="3" key="1">
    <citation type="submission" date="2017-02" db="EMBL/GenBank/DDBJ databases">
        <title>Delineation of Paenibacillus larvae strains originating from foulbrood outbreaks.</title>
        <authorList>
            <person name="Beims H."/>
            <person name="Bunk B."/>
            <person name="Sproeer C."/>
            <person name="Mohr K.I."/>
            <person name="Pradella S."/>
            <person name="Guenther G."/>
            <person name="Rohde M."/>
            <person name="von der Ohe W."/>
            <person name="Steinert M."/>
        </authorList>
    </citation>
    <scope>NUCLEOTIDE SEQUENCE [LARGE SCALE GENOMIC DNA]</scope>
    <source>
        <strain evidence="3">Eric_III</strain>
    </source>
</reference>
<sequence length="60" mass="6839">MSLNLPLQIKGFGWRADTFHSDRKQYLLPPFMAFLEPVPEQAQAVPSPNGRKTTEPEQKV</sequence>
<dbReference type="EMBL" id="CP019655">
    <property type="protein sequence ID" value="AVF25771.1"/>
    <property type="molecule type" value="Genomic_DNA"/>
</dbReference>
<evidence type="ECO:0000256" key="1">
    <source>
        <dbReference type="SAM" id="MobiDB-lite"/>
    </source>
</evidence>
<gene>
    <name evidence="2" type="ORF">ERICIII_01585</name>
</gene>
<protein>
    <submittedName>
        <fullName evidence="2">Uncharacterized protein</fullName>
    </submittedName>
</protein>
<proteinExistence type="predicted"/>
<evidence type="ECO:0000313" key="2">
    <source>
        <dbReference type="EMBL" id="AVF25771.1"/>
    </source>
</evidence>
<dbReference type="AlphaFoldDB" id="A0A2L1UCE4"/>
<name>A0A2L1UCE4_9BACL</name>
<accession>A0A2L1UCE4</accession>
<evidence type="ECO:0000313" key="3">
    <source>
        <dbReference type="Proteomes" id="UP000239833"/>
    </source>
</evidence>
<dbReference type="Proteomes" id="UP000239833">
    <property type="component" value="Chromosome"/>
</dbReference>
<feature type="region of interest" description="Disordered" evidence="1">
    <location>
        <begin position="39"/>
        <end position="60"/>
    </location>
</feature>
<organism evidence="2 3">
    <name type="scientific">Paenibacillus larvae subsp. larvae</name>
    <dbReference type="NCBI Taxonomy" id="147375"/>
    <lineage>
        <taxon>Bacteria</taxon>
        <taxon>Bacillati</taxon>
        <taxon>Bacillota</taxon>
        <taxon>Bacilli</taxon>
        <taxon>Bacillales</taxon>
        <taxon>Paenibacillaceae</taxon>
        <taxon>Paenibacillus</taxon>
    </lineage>
</organism>